<reference evidence="1" key="1">
    <citation type="journal article" date="2014" name="Int. J. Syst. Evol. Microbiol.">
        <title>Complete genome sequence of Corynebacterium casei LMG S-19264T (=DSM 44701T), isolated from a smear-ripened cheese.</title>
        <authorList>
            <consortium name="US DOE Joint Genome Institute (JGI-PGF)"/>
            <person name="Walter F."/>
            <person name="Albersmeier A."/>
            <person name="Kalinowski J."/>
            <person name="Ruckert C."/>
        </authorList>
    </citation>
    <scope>NUCLEOTIDE SEQUENCE</scope>
    <source>
        <strain evidence="1">CGMCC 1.15367</strain>
    </source>
</reference>
<name>A0A917E0U6_9HYPH</name>
<sequence length="94" mass="10572">MFVVRIQNDEATLYRAFRRWQGAKLWAEEKNLEHSANLVDVFEASGAGDDRAAVRAVREDRARLVVRGEALVPPVLAMRELHSDVSLGTAFDYA</sequence>
<reference evidence="1" key="2">
    <citation type="submission" date="2020-09" db="EMBL/GenBank/DDBJ databases">
        <authorList>
            <person name="Sun Q."/>
            <person name="Zhou Y."/>
        </authorList>
    </citation>
    <scope>NUCLEOTIDE SEQUENCE</scope>
    <source>
        <strain evidence="1">CGMCC 1.15367</strain>
    </source>
</reference>
<dbReference type="RefSeq" id="WP_188906269.1">
    <property type="nucleotide sequence ID" value="NZ_BMIQ01000001.1"/>
</dbReference>
<protein>
    <submittedName>
        <fullName evidence="1">Uncharacterized protein</fullName>
    </submittedName>
</protein>
<accession>A0A917E0U6</accession>
<dbReference type="AlphaFoldDB" id="A0A917E0U6"/>
<dbReference type="Proteomes" id="UP000644699">
    <property type="component" value="Unassembled WGS sequence"/>
</dbReference>
<evidence type="ECO:0000313" key="2">
    <source>
        <dbReference type="Proteomes" id="UP000644699"/>
    </source>
</evidence>
<keyword evidence="2" id="KW-1185">Reference proteome</keyword>
<comment type="caution">
    <text evidence="1">The sequence shown here is derived from an EMBL/GenBank/DDBJ whole genome shotgun (WGS) entry which is preliminary data.</text>
</comment>
<gene>
    <name evidence="1" type="ORF">GCM10011390_00850</name>
</gene>
<organism evidence="1 2">
    <name type="scientific">Aureimonas endophytica</name>
    <dbReference type="NCBI Taxonomy" id="2027858"/>
    <lineage>
        <taxon>Bacteria</taxon>
        <taxon>Pseudomonadati</taxon>
        <taxon>Pseudomonadota</taxon>
        <taxon>Alphaproteobacteria</taxon>
        <taxon>Hyphomicrobiales</taxon>
        <taxon>Aurantimonadaceae</taxon>
        <taxon>Aureimonas</taxon>
    </lineage>
</organism>
<evidence type="ECO:0000313" key="1">
    <source>
        <dbReference type="EMBL" id="GGD86088.1"/>
    </source>
</evidence>
<dbReference type="EMBL" id="BMIQ01000001">
    <property type="protein sequence ID" value="GGD86088.1"/>
    <property type="molecule type" value="Genomic_DNA"/>
</dbReference>
<proteinExistence type="predicted"/>